<evidence type="ECO:0000256" key="4">
    <source>
        <dbReference type="ARBA" id="ARBA00011738"/>
    </source>
</evidence>
<name>A0A644VSL5_9ZZZZ</name>
<keyword evidence="7" id="KW-0472">Membrane</keyword>
<dbReference type="GO" id="GO:0006950">
    <property type="term" value="P:response to stress"/>
    <property type="evidence" value="ECO:0007669"/>
    <property type="project" value="UniProtKB-ARBA"/>
</dbReference>
<dbReference type="GO" id="GO:0008289">
    <property type="term" value="F:lipid binding"/>
    <property type="evidence" value="ECO:0007669"/>
    <property type="project" value="UniProtKB-KW"/>
</dbReference>
<dbReference type="FunFam" id="2.40.128.20:FF:000002">
    <property type="entry name" value="Outer membrane lipoprotein Blc"/>
    <property type="match status" value="1"/>
</dbReference>
<evidence type="ECO:0000259" key="12">
    <source>
        <dbReference type="Pfam" id="PF08212"/>
    </source>
</evidence>
<comment type="subunit">
    <text evidence="4">Homodimer.</text>
</comment>
<evidence type="ECO:0000256" key="5">
    <source>
        <dbReference type="ARBA" id="ARBA00022729"/>
    </source>
</evidence>
<reference evidence="13" key="1">
    <citation type="submission" date="2019-08" db="EMBL/GenBank/DDBJ databases">
        <authorList>
            <person name="Kucharzyk K."/>
            <person name="Murdoch R.W."/>
            <person name="Higgins S."/>
            <person name="Loffler F."/>
        </authorList>
    </citation>
    <scope>NUCLEOTIDE SEQUENCE</scope>
</reference>
<dbReference type="InterPro" id="IPR012674">
    <property type="entry name" value="Calycin"/>
</dbReference>
<dbReference type="GO" id="GO:0009279">
    <property type="term" value="C:cell outer membrane"/>
    <property type="evidence" value="ECO:0007669"/>
    <property type="project" value="UniProtKB-SubCell"/>
</dbReference>
<dbReference type="PANTHER" id="PTHR10612:SF34">
    <property type="entry name" value="APOLIPOPROTEIN D"/>
    <property type="match status" value="1"/>
</dbReference>
<gene>
    <name evidence="13" type="primary">blc_5</name>
    <name evidence="13" type="ORF">SDC9_40544</name>
</gene>
<evidence type="ECO:0000256" key="10">
    <source>
        <dbReference type="ARBA" id="ARBA00023288"/>
    </source>
</evidence>
<evidence type="ECO:0000256" key="2">
    <source>
        <dbReference type="ARBA" id="ARBA00004635"/>
    </source>
</evidence>
<protein>
    <submittedName>
        <fullName evidence="13">Outer membrane lipoprotein Blc</fullName>
    </submittedName>
</protein>
<dbReference type="PIRSF" id="PIRSF036893">
    <property type="entry name" value="Lipocalin_ApoD"/>
    <property type="match status" value="1"/>
</dbReference>
<evidence type="ECO:0000256" key="3">
    <source>
        <dbReference type="ARBA" id="ARBA00006889"/>
    </source>
</evidence>
<accession>A0A644VSL5</accession>
<keyword evidence="10 13" id="KW-0449">Lipoprotein</keyword>
<comment type="similarity">
    <text evidence="3 11">Belongs to the calycin superfamily. Lipocalin family.</text>
</comment>
<dbReference type="Gene3D" id="2.40.128.20">
    <property type="match status" value="1"/>
</dbReference>
<evidence type="ECO:0000313" key="13">
    <source>
        <dbReference type="EMBL" id="MPL94391.1"/>
    </source>
</evidence>
<proteinExistence type="inferred from homology"/>
<evidence type="ECO:0000256" key="7">
    <source>
        <dbReference type="ARBA" id="ARBA00023136"/>
    </source>
</evidence>
<dbReference type="InterPro" id="IPR022272">
    <property type="entry name" value="Lipocalin_CS"/>
</dbReference>
<dbReference type="InterPro" id="IPR000566">
    <property type="entry name" value="Lipocln_cytosolic_FA-bd_dom"/>
</dbReference>
<dbReference type="PROSITE" id="PS51257">
    <property type="entry name" value="PROKAR_LIPOPROTEIN"/>
    <property type="match status" value="1"/>
</dbReference>
<comment type="caution">
    <text evidence="13">The sequence shown here is derived from an EMBL/GenBank/DDBJ whole genome shotgun (WGS) entry which is preliminary data.</text>
</comment>
<dbReference type="EMBL" id="VSSQ01000426">
    <property type="protein sequence ID" value="MPL94391.1"/>
    <property type="molecule type" value="Genomic_DNA"/>
</dbReference>
<dbReference type="Pfam" id="PF08212">
    <property type="entry name" value="Lipocalin_2"/>
    <property type="match status" value="1"/>
</dbReference>
<dbReference type="CDD" id="cd19438">
    <property type="entry name" value="lipocalin_Blc-like"/>
    <property type="match status" value="1"/>
</dbReference>
<organism evidence="13">
    <name type="scientific">bioreactor metagenome</name>
    <dbReference type="NCBI Taxonomy" id="1076179"/>
    <lineage>
        <taxon>unclassified sequences</taxon>
        <taxon>metagenomes</taxon>
        <taxon>ecological metagenomes</taxon>
    </lineage>
</organism>
<keyword evidence="6" id="KW-0446">Lipid-binding</keyword>
<dbReference type="InterPro" id="IPR022271">
    <property type="entry name" value="Lipocalin_ApoD"/>
</dbReference>
<evidence type="ECO:0000256" key="6">
    <source>
        <dbReference type="ARBA" id="ARBA00023121"/>
    </source>
</evidence>
<keyword evidence="8" id="KW-0564">Palmitate</keyword>
<evidence type="ECO:0000256" key="11">
    <source>
        <dbReference type="PIRNR" id="PIRNR036893"/>
    </source>
</evidence>
<sequence length="178" mass="20015">MKKVSQKTLFLLSFSALLFSCATASLPKGAPIVEGFDKARYLGKWYEIARFDFAFEKNLNNTTAEYGLRDDGKISVTNRGYNYVKGKWQEAKAKARFVGADTRAALEVSFFGPFYAGYNVIALDKDYNYALVAGDSLKYLWILSRVKTIPEDVKKDYLALAASLGYDVASLIWVEHDK</sequence>
<dbReference type="SUPFAM" id="SSF50814">
    <property type="entry name" value="Lipocalins"/>
    <property type="match status" value="1"/>
</dbReference>
<dbReference type="PRINTS" id="PR01171">
    <property type="entry name" value="BCTLIPOCALIN"/>
</dbReference>
<dbReference type="InterPro" id="IPR047202">
    <property type="entry name" value="Lipocalin_Blc-like_dom"/>
</dbReference>
<evidence type="ECO:0000256" key="9">
    <source>
        <dbReference type="ARBA" id="ARBA00023237"/>
    </source>
</evidence>
<evidence type="ECO:0000256" key="8">
    <source>
        <dbReference type="ARBA" id="ARBA00023139"/>
    </source>
</evidence>
<dbReference type="InterPro" id="IPR002446">
    <property type="entry name" value="Lipocalin_bac"/>
</dbReference>
<feature type="domain" description="Lipocalin/cytosolic fatty-acid binding" evidence="12">
    <location>
        <begin position="37"/>
        <end position="175"/>
    </location>
</feature>
<evidence type="ECO:0000256" key="1">
    <source>
        <dbReference type="ARBA" id="ARBA00004442"/>
    </source>
</evidence>
<dbReference type="AlphaFoldDB" id="A0A644VSL5"/>
<comment type="subcellular location">
    <subcellularLocation>
        <location evidence="1">Cell outer membrane</location>
    </subcellularLocation>
    <subcellularLocation>
        <location evidence="2">Membrane</location>
        <topology evidence="2">Lipid-anchor</topology>
    </subcellularLocation>
</comment>
<dbReference type="PROSITE" id="PS00213">
    <property type="entry name" value="LIPOCALIN"/>
    <property type="match status" value="1"/>
</dbReference>
<keyword evidence="5" id="KW-0732">Signal</keyword>
<dbReference type="PANTHER" id="PTHR10612">
    <property type="entry name" value="APOLIPOPROTEIN D"/>
    <property type="match status" value="1"/>
</dbReference>
<keyword evidence="9" id="KW-0998">Cell outer membrane</keyword>